<protein>
    <submittedName>
        <fullName evidence="2">Uncharacterized protein</fullName>
    </submittedName>
</protein>
<gene>
    <name evidence="2" type="primary">Cnig_chr_IV.g13018</name>
    <name evidence="2" type="ORF">B9Z55_013018</name>
</gene>
<comment type="caution">
    <text evidence="2">The sequence shown here is derived from an EMBL/GenBank/DDBJ whole genome shotgun (WGS) entry which is preliminary data.</text>
</comment>
<organism evidence="2 3">
    <name type="scientific">Caenorhabditis nigoni</name>
    <dbReference type="NCBI Taxonomy" id="1611254"/>
    <lineage>
        <taxon>Eukaryota</taxon>
        <taxon>Metazoa</taxon>
        <taxon>Ecdysozoa</taxon>
        <taxon>Nematoda</taxon>
        <taxon>Chromadorea</taxon>
        <taxon>Rhabditida</taxon>
        <taxon>Rhabditina</taxon>
        <taxon>Rhabditomorpha</taxon>
        <taxon>Rhabditoidea</taxon>
        <taxon>Rhabditidae</taxon>
        <taxon>Peloderinae</taxon>
        <taxon>Caenorhabditis</taxon>
    </lineage>
</organism>
<feature type="region of interest" description="Disordered" evidence="1">
    <location>
        <begin position="1"/>
        <end position="23"/>
    </location>
</feature>
<dbReference type="Proteomes" id="UP000230233">
    <property type="component" value="Chromosome IV"/>
</dbReference>
<name>A0A2G5TZW6_9PELO</name>
<evidence type="ECO:0000256" key="1">
    <source>
        <dbReference type="SAM" id="MobiDB-lite"/>
    </source>
</evidence>
<sequence>MSMMEATRYQVKPKNENASYGNPSREQQLAHLRETLHDLPTAESLAELIIPSAPPLEETYEDNSAFSLYNGPVIPSAPPMEDSNHNGAVFQFQQSDQTVYSAIKNTPSSNVKASKTIHEGTFGNLAKKFLATISKKIFCDHRPKKKKRSPFFKIIT</sequence>
<proteinExistence type="predicted"/>
<evidence type="ECO:0000313" key="3">
    <source>
        <dbReference type="Proteomes" id="UP000230233"/>
    </source>
</evidence>
<keyword evidence="3" id="KW-1185">Reference proteome</keyword>
<dbReference type="EMBL" id="PDUG01000004">
    <property type="protein sequence ID" value="PIC32822.1"/>
    <property type="molecule type" value="Genomic_DNA"/>
</dbReference>
<dbReference type="AlphaFoldDB" id="A0A2G5TZW6"/>
<evidence type="ECO:0000313" key="2">
    <source>
        <dbReference type="EMBL" id="PIC32822.1"/>
    </source>
</evidence>
<reference evidence="3" key="1">
    <citation type="submission" date="2017-10" db="EMBL/GenBank/DDBJ databases">
        <title>Rapid genome shrinkage in a self-fertile nematode reveals novel sperm competition proteins.</title>
        <authorList>
            <person name="Yin D."/>
            <person name="Schwarz E.M."/>
            <person name="Thomas C.G."/>
            <person name="Felde R.L."/>
            <person name="Korf I.F."/>
            <person name="Cutter A.D."/>
            <person name="Schartner C.M."/>
            <person name="Ralston E.J."/>
            <person name="Meyer B.J."/>
            <person name="Haag E.S."/>
        </authorList>
    </citation>
    <scope>NUCLEOTIDE SEQUENCE [LARGE SCALE GENOMIC DNA]</scope>
    <source>
        <strain evidence="3">JU1422</strain>
    </source>
</reference>
<accession>A0A2G5TZW6</accession>